<keyword evidence="1" id="KW-0812">Transmembrane</keyword>
<protein>
    <submittedName>
        <fullName evidence="2">Uncharacterized protein</fullName>
    </submittedName>
</protein>
<dbReference type="KEGG" id="cic:CICLE_v10029750mg"/>
<keyword evidence="3" id="KW-1185">Reference proteome</keyword>
<proteinExistence type="predicted"/>
<gene>
    <name evidence="2" type="ORF">CICLE_v10029750mg</name>
</gene>
<organism evidence="2 3">
    <name type="scientific">Citrus clementina</name>
    <name type="common">Clementine</name>
    <name type="synonym">Citrus deliciosa x Citrus sinensis</name>
    <dbReference type="NCBI Taxonomy" id="85681"/>
    <lineage>
        <taxon>Eukaryota</taxon>
        <taxon>Viridiplantae</taxon>
        <taxon>Streptophyta</taxon>
        <taxon>Embryophyta</taxon>
        <taxon>Tracheophyta</taxon>
        <taxon>Spermatophyta</taxon>
        <taxon>Magnoliopsida</taxon>
        <taxon>eudicotyledons</taxon>
        <taxon>Gunneridae</taxon>
        <taxon>Pentapetalae</taxon>
        <taxon>rosids</taxon>
        <taxon>malvids</taxon>
        <taxon>Sapindales</taxon>
        <taxon>Rutaceae</taxon>
        <taxon>Aurantioideae</taxon>
        <taxon>Citrus</taxon>
    </lineage>
</organism>
<evidence type="ECO:0000313" key="3">
    <source>
        <dbReference type="Proteomes" id="UP000030687"/>
    </source>
</evidence>
<name>V4UDZ7_CITCL</name>
<feature type="transmembrane region" description="Helical" evidence="1">
    <location>
        <begin position="31"/>
        <end position="52"/>
    </location>
</feature>
<keyword evidence="1" id="KW-1133">Transmembrane helix</keyword>
<keyword evidence="1" id="KW-0472">Membrane</keyword>
<dbReference type="AlphaFoldDB" id="V4UDZ7"/>
<evidence type="ECO:0000256" key="1">
    <source>
        <dbReference type="SAM" id="Phobius"/>
    </source>
</evidence>
<evidence type="ECO:0000313" key="2">
    <source>
        <dbReference type="EMBL" id="ESR37524.1"/>
    </source>
</evidence>
<dbReference type="InParanoid" id="V4UDZ7"/>
<sequence>MKLYEKFLYNLLFSFLKQCKMRRLNEHIVSFYFKLLLFNVPWIAFLLSEPFLQMQLCLFLRSLHVCCDY</sequence>
<dbReference type="EMBL" id="KI536978">
    <property type="protein sequence ID" value="ESR37524.1"/>
    <property type="molecule type" value="Genomic_DNA"/>
</dbReference>
<reference evidence="2 3" key="1">
    <citation type="submission" date="2013-10" db="EMBL/GenBank/DDBJ databases">
        <authorList>
            <consortium name="International Citrus Genome Consortium"/>
            <person name="Jenkins J."/>
            <person name="Schmutz J."/>
            <person name="Prochnik S."/>
            <person name="Rokhsar D."/>
            <person name="Gmitter F."/>
            <person name="Ollitrault P."/>
            <person name="Machado M."/>
            <person name="Talon M."/>
            <person name="Wincker P."/>
            <person name="Jaillon O."/>
            <person name="Morgante M."/>
        </authorList>
    </citation>
    <scope>NUCLEOTIDE SEQUENCE</scope>
    <source>
        <strain evidence="3">cv. Clemenules</strain>
    </source>
</reference>
<accession>V4UDZ7</accession>
<dbReference type="Gramene" id="ESR37524">
    <property type="protein sequence ID" value="ESR37524"/>
    <property type="gene ID" value="CICLE_v10029750mg"/>
</dbReference>
<dbReference type="Proteomes" id="UP000030687">
    <property type="component" value="Unassembled WGS sequence"/>
</dbReference>
<dbReference type="OrthoDB" id="1670022at2759"/>